<proteinExistence type="predicted"/>
<dbReference type="RefSeq" id="WP_308786965.1">
    <property type="nucleotide sequence ID" value="NZ_JAUSWB010000004.1"/>
</dbReference>
<organism evidence="1 2">
    <name type="scientific">Planomicrobium stackebrandtii</name>
    <dbReference type="NCBI Taxonomy" id="253160"/>
    <lineage>
        <taxon>Bacteria</taxon>
        <taxon>Bacillati</taxon>
        <taxon>Bacillota</taxon>
        <taxon>Bacilli</taxon>
        <taxon>Bacillales</taxon>
        <taxon>Caryophanaceae</taxon>
        <taxon>Planomicrobium</taxon>
    </lineage>
</organism>
<evidence type="ECO:0000313" key="2">
    <source>
        <dbReference type="Proteomes" id="UP001241988"/>
    </source>
</evidence>
<sequence>MVKTKGKEEIFNIPANLFKGWEGVGGRLIITEEKVVFTPHKVNFQTEQVEVELSSIIEVGRRNTLKLVPNGFYIKDLKGIEYKFVVYGRNEIIGYLSNIIGKS</sequence>
<evidence type="ECO:0008006" key="3">
    <source>
        <dbReference type="Google" id="ProtNLM"/>
    </source>
</evidence>
<reference evidence="1 2" key="1">
    <citation type="submission" date="2023-07" db="EMBL/GenBank/DDBJ databases">
        <title>Genomic Encyclopedia of Type Strains, Phase IV (KMG-IV): sequencing the most valuable type-strain genomes for metagenomic binning, comparative biology and taxonomic classification.</title>
        <authorList>
            <person name="Goeker M."/>
        </authorList>
    </citation>
    <scope>NUCLEOTIDE SEQUENCE [LARGE SCALE GENOMIC DNA]</scope>
    <source>
        <strain evidence="1 2">DSM 16419</strain>
    </source>
</reference>
<keyword evidence="2" id="KW-1185">Reference proteome</keyword>
<name>A0ABU0GTW9_9BACL</name>
<dbReference type="Gene3D" id="2.30.29.30">
    <property type="entry name" value="Pleckstrin-homology domain (PH domain)/Phosphotyrosine-binding domain (PTB)"/>
    <property type="match status" value="1"/>
</dbReference>
<gene>
    <name evidence="1" type="ORF">QOZ98_001637</name>
</gene>
<dbReference type="Proteomes" id="UP001241988">
    <property type="component" value="Unassembled WGS sequence"/>
</dbReference>
<protein>
    <recommendedName>
        <fullName evidence="3">GRAM domain-containing protein</fullName>
    </recommendedName>
</protein>
<dbReference type="EMBL" id="JAUSWB010000004">
    <property type="protein sequence ID" value="MDQ0428810.1"/>
    <property type="molecule type" value="Genomic_DNA"/>
</dbReference>
<comment type="caution">
    <text evidence="1">The sequence shown here is derived from an EMBL/GenBank/DDBJ whole genome shotgun (WGS) entry which is preliminary data.</text>
</comment>
<accession>A0ABU0GTW9</accession>
<evidence type="ECO:0000313" key="1">
    <source>
        <dbReference type="EMBL" id="MDQ0428810.1"/>
    </source>
</evidence>
<dbReference type="InterPro" id="IPR011993">
    <property type="entry name" value="PH-like_dom_sf"/>
</dbReference>